<accession>A0ABR5JZI8</accession>
<evidence type="ECO:0000256" key="6">
    <source>
        <dbReference type="ARBA" id="ARBA00022989"/>
    </source>
</evidence>
<evidence type="ECO:0000256" key="3">
    <source>
        <dbReference type="ARBA" id="ARBA00022475"/>
    </source>
</evidence>
<gene>
    <name evidence="11" type="ORF">AEA09_05565</name>
</gene>
<evidence type="ECO:0000313" key="12">
    <source>
        <dbReference type="Proteomes" id="UP000050668"/>
    </source>
</evidence>
<evidence type="ECO:0000256" key="8">
    <source>
        <dbReference type="ARBA" id="ARBA00023287"/>
    </source>
</evidence>
<name>A0ABR5JZI8_9BACI</name>
<dbReference type="PRINTS" id="PR00813">
    <property type="entry name" value="BCTERIALGSPG"/>
</dbReference>
<reference evidence="12" key="1">
    <citation type="submission" date="2015-07" db="EMBL/GenBank/DDBJ databases">
        <title>Fjat-14205 dsm 2895.</title>
        <authorList>
            <person name="Liu B."/>
            <person name="Wang J."/>
            <person name="Zhu Y."/>
            <person name="Liu G."/>
            <person name="Chen Q."/>
            <person name="Chen Z."/>
            <person name="Lan J."/>
            <person name="Che J."/>
            <person name="Ge C."/>
            <person name="Shi H."/>
            <person name="Pan Z."/>
            <person name="Liu X."/>
        </authorList>
    </citation>
    <scope>NUCLEOTIDE SEQUENCE [LARGE SCALE GENOMIC DNA]</scope>
    <source>
        <strain evidence="12">DSM 25560</strain>
    </source>
</reference>
<dbReference type="EMBL" id="LGRV01000003">
    <property type="protein sequence ID" value="KOS68073.1"/>
    <property type="molecule type" value="Genomic_DNA"/>
</dbReference>
<proteinExistence type="inferred from homology"/>
<feature type="transmembrane region" description="Helical" evidence="10">
    <location>
        <begin position="12"/>
        <end position="30"/>
    </location>
</feature>
<evidence type="ECO:0000256" key="2">
    <source>
        <dbReference type="ARBA" id="ARBA00004241"/>
    </source>
</evidence>
<evidence type="ECO:0000313" key="11">
    <source>
        <dbReference type="EMBL" id="KOS68073.1"/>
    </source>
</evidence>
<dbReference type="NCBIfam" id="TIGR02532">
    <property type="entry name" value="IV_pilin_GFxxxE"/>
    <property type="match status" value="1"/>
</dbReference>
<comment type="similarity">
    <text evidence="9 10">Belongs to the ComGC family.</text>
</comment>
<dbReference type="InterPro" id="IPR000983">
    <property type="entry name" value="Bac_GSPG_pilin"/>
</dbReference>
<dbReference type="SUPFAM" id="SSF54523">
    <property type="entry name" value="Pili subunits"/>
    <property type="match status" value="1"/>
</dbReference>
<keyword evidence="6 10" id="KW-1133">Transmembrane helix</keyword>
<keyword evidence="7 10" id="KW-0472">Membrane</keyword>
<evidence type="ECO:0000256" key="5">
    <source>
        <dbReference type="ARBA" id="ARBA00022692"/>
    </source>
</evidence>
<evidence type="ECO:0000256" key="9">
    <source>
        <dbReference type="ARBA" id="ARBA00043982"/>
    </source>
</evidence>
<comment type="caution">
    <text evidence="11">The sequence shown here is derived from an EMBL/GenBank/DDBJ whole genome shotgun (WGS) entry which is preliminary data.</text>
</comment>
<protein>
    <recommendedName>
        <fullName evidence="10">ComG operon protein 3</fullName>
    </recommendedName>
</protein>
<dbReference type="InterPro" id="IPR012902">
    <property type="entry name" value="N_methyl_site"/>
</dbReference>
<dbReference type="InterPro" id="IPR045584">
    <property type="entry name" value="Pilin-like"/>
</dbReference>
<keyword evidence="5 10" id="KW-0812">Transmembrane</keyword>
<comment type="subcellular location">
    <subcellularLocation>
        <location evidence="1">Cell membrane</location>
        <topology evidence="1">Single-pass membrane protein</topology>
    </subcellularLocation>
    <subcellularLocation>
        <location evidence="2">Cell surface</location>
    </subcellularLocation>
</comment>
<evidence type="ECO:0000256" key="1">
    <source>
        <dbReference type="ARBA" id="ARBA00004162"/>
    </source>
</evidence>
<keyword evidence="12" id="KW-1185">Reference proteome</keyword>
<evidence type="ECO:0000256" key="7">
    <source>
        <dbReference type="ARBA" id="ARBA00023136"/>
    </source>
</evidence>
<dbReference type="PIRSF" id="PIRSF029928">
    <property type="entry name" value="Late_competence_ComGC"/>
    <property type="match status" value="1"/>
</dbReference>
<dbReference type="NCBIfam" id="NF040999">
    <property type="entry name" value="pilin_ComGC"/>
    <property type="match status" value="1"/>
</dbReference>
<keyword evidence="10" id="KW-0813">Transport</keyword>
<evidence type="ECO:0000256" key="4">
    <source>
        <dbReference type="ARBA" id="ARBA00022481"/>
    </source>
</evidence>
<dbReference type="Pfam" id="PF07963">
    <property type="entry name" value="N_methyl"/>
    <property type="match status" value="1"/>
</dbReference>
<keyword evidence="4" id="KW-0488">Methylation</keyword>
<comment type="function">
    <text evidence="10">Required for transformation and DNA binding.</text>
</comment>
<dbReference type="Proteomes" id="UP000050668">
    <property type="component" value="Unassembled WGS sequence"/>
</dbReference>
<keyword evidence="3 10" id="KW-1003">Cell membrane</keyword>
<dbReference type="RefSeq" id="WP_053582885.1">
    <property type="nucleotide sequence ID" value="NZ_LGRV01000003.1"/>
</dbReference>
<dbReference type="InterPro" id="IPR016940">
    <property type="entry name" value="ComGC"/>
</dbReference>
<keyword evidence="8 10" id="KW-0178">Competence</keyword>
<evidence type="ECO:0000256" key="10">
    <source>
        <dbReference type="PIRNR" id="PIRNR029928"/>
    </source>
</evidence>
<comment type="subunit">
    <text evidence="10">Homodimer.</text>
</comment>
<sequence length="118" mass="12988">MRRLKQQNGFTLIEMLIVLLIISILILITVPNISKHFATIDKKGCDAYVSMVQGQVEAYRVDLMDYPTLQDLVDKGYLKANETTCPNKEEIVITNEGEVKLLNAPAQSSTAGTGDSDG</sequence>
<organism evidence="11 12">
    <name type="scientific">Lysinibacillus contaminans</name>
    <dbReference type="NCBI Taxonomy" id="1293441"/>
    <lineage>
        <taxon>Bacteria</taxon>
        <taxon>Bacillati</taxon>
        <taxon>Bacillota</taxon>
        <taxon>Bacilli</taxon>
        <taxon>Bacillales</taxon>
        <taxon>Bacillaceae</taxon>
        <taxon>Lysinibacillus</taxon>
    </lineage>
</organism>
<dbReference type="Gene3D" id="3.30.700.10">
    <property type="entry name" value="Glycoprotein, Type 4 Pilin"/>
    <property type="match status" value="1"/>
</dbReference>